<dbReference type="InterPro" id="IPR054075">
    <property type="entry name" value="Gp53-like_C"/>
</dbReference>
<reference evidence="2" key="1">
    <citation type="submission" date="2023-08" db="EMBL/GenBank/DDBJ databases">
        <authorList>
            <person name="Nazir A."/>
        </authorList>
    </citation>
    <scope>NUCLEOTIDE SEQUENCE</scope>
</reference>
<dbReference type="Gene3D" id="2.60.40.3940">
    <property type="match status" value="1"/>
</dbReference>
<accession>A0AA96R2L3</accession>
<feature type="domain" description="Putative tail fiber protein gp53-like C-terminal" evidence="1">
    <location>
        <begin position="193"/>
        <end position="270"/>
    </location>
</feature>
<dbReference type="Pfam" id="PF21882">
    <property type="entry name" value="Gp53-like_C"/>
    <property type="match status" value="1"/>
</dbReference>
<evidence type="ECO:0000259" key="1">
    <source>
        <dbReference type="Pfam" id="PF21882"/>
    </source>
</evidence>
<proteinExistence type="predicted"/>
<protein>
    <recommendedName>
        <fullName evidence="1">Putative tail fiber protein gp53-like C-terminal domain-containing protein</fullName>
    </recommendedName>
</protein>
<dbReference type="EMBL" id="OR481006">
    <property type="protein sequence ID" value="WNO47455.1"/>
    <property type="molecule type" value="Genomic_DNA"/>
</dbReference>
<organism evidence="2">
    <name type="scientific">Staphylococcus phage vB_VibM_10AMN12</name>
    <dbReference type="NCBI Taxonomy" id="3076785"/>
    <lineage>
        <taxon>Viruses</taxon>
        <taxon>Duplodnaviria</taxon>
        <taxon>Heunggongvirae</taxon>
        <taxon>Uroviricota</taxon>
        <taxon>Caudoviricetes</taxon>
    </lineage>
</organism>
<name>A0AA96R2L3_9CAUD</name>
<sequence>MATQPTNPIIKIAENNVNLPSTGQPNKNEPSYPLQTTGYDNDQVVTAEELNYIFDNFGEWLKYLNEVTEDTSFTGDDGINLTSNSLNSNIGISVDSSVARTTTTITAGNGLVGGGDLSDNRSVTLGTPSTLSGTTTNAAVTESHTHKLDMASQAEAEAGTDSNKLMSPETVHQAIPFTFSPSSVSGSTGSTTLPNGLIMKWGSGTSTIDTAETFNFSSPFPNACFVINTQTIQASQLSLSVSSKNASGFTIDRAETIGGSVPFDYFAIGY</sequence>
<evidence type="ECO:0000313" key="2">
    <source>
        <dbReference type="EMBL" id="WNO47455.1"/>
    </source>
</evidence>